<dbReference type="PANTHER" id="PTHR30015">
    <property type="entry name" value="MRR RESTRICTION SYSTEM PROTEIN"/>
    <property type="match status" value="1"/>
</dbReference>
<dbReference type="Proteomes" id="UP000315914">
    <property type="component" value="Unassembled WGS sequence"/>
</dbReference>
<sequence length="488" mass="55128">MSSSWFYFDRDLDNYERQLDAAEYEGVAKDLSKRQQYSRGFFTVEGFADGPITPERINGLLAQIRPPYGYGVLAPLPLPEFPSLPSRPNDFIPAAPPTGLRSIFSKPPPPAPRGFSPEILEKEARLIQKTADKRSAFQRKHEAIAHQLTEVRTRCEADDLDAVRFMMNLAHARNHLPAAIHRPIQFDFDQSSRVLLCSIEIPDFAKLPIVKRRGKSYEYVPVAPKERKVLNEALLYSLCIRAAFLAAQCNIRNWFDVVAVNASQQWNDRATGSSKQGIIASLQGSSREFMGLRPDQIDPKTCFRHFKGISTPSVEDIAAVRPIFILNKDDKRVVGNRDVDSEMDVEANIAAMPWEDFEHLVRQLFEWEFGGKGVEVKVFRLSRDHGVDAVMYDPDPLRGGKYVLQAKRYTRTVDVAAVRDLYGTVINEGANRGILVTTSGFGPDSRDFVKDKPITLIDGSYLVQMLRKHGRNYRIDLAEARKLNKEGS</sequence>
<feature type="domain" description="Restriction endonuclease type IV Mrr" evidence="1">
    <location>
        <begin position="350"/>
        <end position="466"/>
    </location>
</feature>
<proteinExistence type="predicted"/>
<dbReference type="GO" id="GO:0009307">
    <property type="term" value="P:DNA restriction-modification system"/>
    <property type="evidence" value="ECO:0007669"/>
    <property type="project" value="InterPro"/>
</dbReference>
<dbReference type="GO" id="GO:0003677">
    <property type="term" value="F:DNA binding"/>
    <property type="evidence" value="ECO:0007669"/>
    <property type="project" value="InterPro"/>
</dbReference>
<organism evidence="2 3">
    <name type="scientific">Bradyrhizobium sacchari</name>
    <dbReference type="NCBI Taxonomy" id="1399419"/>
    <lineage>
        <taxon>Bacteria</taxon>
        <taxon>Pseudomonadati</taxon>
        <taxon>Pseudomonadota</taxon>
        <taxon>Alphaproteobacteria</taxon>
        <taxon>Hyphomicrobiales</taxon>
        <taxon>Nitrobacteraceae</taxon>
        <taxon>Bradyrhizobium</taxon>
    </lineage>
</organism>
<dbReference type="PANTHER" id="PTHR30015:SF7">
    <property type="entry name" value="TYPE IV METHYL-DIRECTED RESTRICTION ENZYME ECOKMRR"/>
    <property type="match status" value="1"/>
</dbReference>
<dbReference type="STRING" id="1399419.A5906_25650"/>
<gene>
    <name evidence="2" type="ORF">FBZ95_104174</name>
</gene>
<dbReference type="InterPro" id="IPR011856">
    <property type="entry name" value="tRNA_endonuc-like_dom_sf"/>
</dbReference>
<protein>
    <submittedName>
        <fullName evidence="2">Restriction endonuclease</fullName>
    </submittedName>
</protein>
<dbReference type="EMBL" id="VITW01000004">
    <property type="protein sequence ID" value="TWB75994.1"/>
    <property type="molecule type" value="Genomic_DNA"/>
</dbReference>
<name>A0A560IVW9_9BRAD</name>
<keyword evidence="2" id="KW-0540">Nuclease</keyword>
<dbReference type="Gene3D" id="3.40.1350.10">
    <property type="match status" value="1"/>
</dbReference>
<dbReference type="Pfam" id="PF04471">
    <property type="entry name" value="Mrr_cat"/>
    <property type="match status" value="1"/>
</dbReference>
<dbReference type="SUPFAM" id="SSF52980">
    <property type="entry name" value="Restriction endonuclease-like"/>
    <property type="match status" value="1"/>
</dbReference>
<dbReference type="InterPro" id="IPR011335">
    <property type="entry name" value="Restrct_endonuc-II-like"/>
</dbReference>
<dbReference type="InterPro" id="IPR052906">
    <property type="entry name" value="Type_IV_Methyl-Rstrct_Enzyme"/>
</dbReference>
<dbReference type="AlphaFoldDB" id="A0A560IVW9"/>
<reference evidence="2 3" key="1">
    <citation type="submission" date="2019-06" db="EMBL/GenBank/DDBJ databases">
        <title>Genomic Encyclopedia of Type Strains, Phase IV (KMG-V): Genome sequencing to study the core and pangenomes of soil and plant-associated prokaryotes.</title>
        <authorList>
            <person name="Whitman W."/>
        </authorList>
    </citation>
    <scope>NUCLEOTIDE SEQUENCE [LARGE SCALE GENOMIC DNA]</scope>
    <source>
        <strain evidence="2 3">BR 10556</strain>
    </source>
</reference>
<dbReference type="GO" id="GO:0015666">
    <property type="term" value="F:restriction endodeoxyribonuclease activity"/>
    <property type="evidence" value="ECO:0007669"/>
    <property type="project" value="TreeGrafter"/>
</dbReference>
<keyword evidence="2" id="KW-0378">Hydrolase</keyword>
<accession>A0A560IVW9</accession>
<dbReference type="InterPro" id="IPR007560">
    <property type="entry name" value="Restrct_endonuc_IV_Mrr"/>
</dbReference>
<evidence type="ECO:0000313" key="2">
    <source>
        <dbReference type="EMBL" id="TWB75994.1"/>
    </source>
</evidence>
<comment type="caution">
    <text evidence="2">The sequence shown here is derived from an EMBL/GenBank/DDBJ whole genome shotgun (WGS) entry which is preliminary data.</text>
</comment>
<keyword evidence="2" id="KW-0255">Endonuclease</keyword>
<keyword evidence="3" id="KW-1185">Reference proteome</keyword>
<evidence type="ECO:0000259" key="1">
    <source>
        <dbReference type="Pfam" id="PF04471"/>
    </source>
</evidence>
<evidence type="ECO:0000313" key="3">
    <source>
        <dbReference type="Proteomes" id="UP000315914"/>
    </source>
</evidence>